<sequence>MCFGQAFDKRLCPLYHGVFEMAKHDRPLVTQMGDEAQEIWEAEMPRLGEGRSPYPGPKFHDDRCKDLAGDLQPLDIDAEGDARLPQHDGFQGLDLNAGITRYLESHEASDLSGKAQASCLPAAAG</sequence>
<keyword evidence="3" id="KW-1185">Reference proteome</keyword>
<organism evidence="2 3">
    <name type="scientific">Symbiodinium pilosum</name>
    <name type="common">Dinoflagellate</name>
    <dbReference type="NCBI Taxonomy" id="2952"/>
    <lineage>
        <taxon>Eukaryota</taxon>
        <taxon>Sar</taxon>
        <taxon>Alveolata</taxon>
        <taxon>Dinophyceae</taxon>
        <taxon>Suessiales</taxon>
        <taxon>Symbiodiniaceae</taxon>
        <taxon>Symbiodinium</taxon>
    </lineage>
</organism>
<dbReference type="AlphaFoldDB" id="A0A812XE09"/>
<accession>A0A812XE09</accession>
<comment type="caution">
    <text evidence="2">The sequence shown here is derived from an EMBL/GenBank/DDBJ whole genome shotgun (WGS) entry which is preliminary data.</text>
</comment>
<proteinExistence type="predicted"/>
<evidence type="ECO:0000313" key="3">
    <source>
        <dbReference type="Proteomes" id="UP000649617"/>
    </source>
</evidence>
<protein>
    <submittedName>
        <fullName evidence="2">Uncharacterized protein</fullName>
    </submittedName>
</protein>
<feature type="region of interest" description="Disordered" evidence="1">
    <location>
        <begin position="106"/>
        <end position="125"/>
    </location>
</feature>
<reference evidence="2" key="1">
    <citation type="submission" date="2021-02" db="EMBL/GenBank/DDBJ databases">
        <authorList>
            <person name="Dougan E. K."/>
            <person name="Rhodes N."/>
            <person name="Thang M."/>
            <person name="Chan C."/>
        </authorList>
    </citation>
    <scope>NUCLEOTIDE SEQUENCE</scope>
</reference>
<name>A0A812XE09_SYMPI</name>
<evidence type="ECO:0000256" key="1">
    <source>
        <dbReference type="SAM" id="MobiDB-lite"/>
    </source>
</evidence>
<dbReference type="EMBL" id="CAJNIZ010045562">
    <property type="protein sequence ID" value="CAE7723991.1"/>
    <property type="molecule type" value="Genomic_DNA"/>
</dbReference>
<gene>
    <name evidence="2" type="ORF">SPIL2461_LOCUS20682</name>
</gene>
<dbReference type="Proteomes" id="UP000649617">
    <property type="component" value="Unassembled WGS sequence"/>
</dbReference>
<evidence type="ECO:0000313" key="2">
    <source>
        <dbReference type="EMBL" id="CAE7723991.1"/>
    </source>
</evidence>